<dbReference type="GO" id="GO:0008652">
    <property type="term" value="P:amino acid biosynthetic process"/>
    <property type="evidence" value="ECO:0007669"/>
    <property type="project" value="UniProtKB-KW"/>
</dbReference>
<keyword evidence="3 8" id="KW-0028">Amino-acid biosynthesis</keyword>
<feature type="binding site" evidence="8">
    <location>
        <position position="266"/>
    </location>
    <ligand>
        <name>shikimate</name>
        <dbReference type="ChEBI" id="CHEBI:36208"/>
    </ligand>
</feature>
<name>A0A0C5WV78_9GAMM</name>
<dbReference type="Proteomes" id="UP000032303">
    <property type="component" value="Chromosome 2"/>
</dbReference>
<dbReference type="STRING" id="658445.H744_2c0266"/>
<dbReference type="GO" id="GO:0019632">
    <property type="term" value="P:shikimate metabolic process"/>
    <property type="evidence" value="ECO:0007669"/>
    <property type="project" value="InterPro"/>
</dbReference>
<dbReference type="EC" id="1.1.1.25" evidence="2 8"/>
<evidence type="ECO:0000256" key="4">
    <source>
        <dbReference type="ARBA" id="ARBA00022857"/>
    </source>
</evidence>
<feature type="domain" description="Shikimate dehydrogenase substrate binding N-terminal" evidence="10">
    <location>
        <begin position="27"/>
        <end position="109"/>
    </location>
</feature>
<dbReference type="AlphaFoldDB" id="A0A0C5WV78"/>
<dbReference type="GO" id="GO:0009073">
    <property type="term" value="P:aromatic amino acid family biosynthetic process"/>
    <property type="evidence" value="ECO:0007669"/>
    <property type="project" value="UniProtKB-KW"/>
</dbReference>
<feature type="binding site" evidence="8">
    <location>
        <position position="235"/>
    </location>
    <ligand>
        <name>NADP(+)</name>
        <dbReference type="ChEBI" id="CHEBI:58349"/>
    </ligand>
</feature>
<dbReference type="InterPro" id="IPR022893">
    <property type="entry name" value="Shikimate_DH_fam"/>
</dbReference>
<dbReference type="PANTHER" id="PTHR21089">
    <property type="entry name" value="SHIKIMATE DEHYDROGENASE"/>
    <property type="match status" value="1"/>
</dbReference>
<evidence type="ECO:0000256" key="1">
    <source>
        <dbReference type="ARBA" id="ARBA00004871"/>
    </source>
</evidence>
<feature type="binding site" evidence="8">
    <location>
        <position position="123"/>
    </location>
    <ligand>
        <name>shikimate</name>
        <dbReference type="ChEBI" id="CHEBI:36208"/>
    </ligand>
</feature>
<feature type="binding site" evidence="8">
    <location>
        <position position="98"/>
    </location>
    <ligand>
        <name>NADP(+)</name>
        <dbReference type="ChEBI" id="CHEBI:58349"/>
    </ligand>
</feature>
<evidence type="ECO:0000259" key="10">
    <source>
        <dbReference type="Pfam" id="PF08501"/>
    </source>
</evidence>
<sequence length="294" mass="31702">MIGSVAILALFYWFDNTEPRHMDKYVVFGNPIAQSKSPFIHTLFARQTGQDMRYDAQLAPVDGFKEAAEAFFAAGGRGCNVTMPFKEDAFAYANQLTERARLAGAVNTLKKLDDGVILGDNTDGEGLVQDLLQHSTLLEGQRVLLIGAGGAARGVVLPLLAQGVSSLTIANRTVEKAEALVELFASHGPVEALSLSGLEGKEFDVIINSTSASLSGELPGIPSSLIRPEVTCYDMVYGAEPTTFNIWAKELGARVTLDGLGMLVGQAAESFMLWRGLRPGAKQVQRELRRTLQK</sequence>
<keyword evidence="6 8" id="KW-0057">Aromatic amino acid biosynthesis</keyword>
<comment type="catalytic activity">
    <reaction evidence="7 8">
        <text>shikimate + NADP(+) = 3-dehydroshikimate + NADPH + H(+)</text>
        <dbReference type="Rhea" id="RHEA:17737"/>
        <dbReference type="ChEBI" id="CHEBI:15378"/>
        <dbReference type="ChEBI" id="CHEBI:16630"/>
        <dbReference type="ChEBI" id="CHEBI:36208"/>
        <dbReference type="ChEBI" id="CHEBI:57783"/>
        <dbReference type="ChEBI" id="CHEBI:58349"/>
        <dbReference type="EC" id="1.1.1.25"/>
    </reaction>
</comment>
<evidence type="ECO:0000256" key="6">
    <source>
        <dbReference type="ARBA" id="ARBA00023141"/>
    </source>
</evidence>
<comment type="subunit">
    <text evidence="8">Homodimer.</text>
</comment>
<dbReference type="EMBL" id="CP005974">
    <property type="protein sequence ID" value="AJR07010.1"/>
    <property type="molecule type" value="Genomic_DNA"/>
</dbReference>
<protein>
    <recommendedName>
        <fullName evidence="2 8">Shikimate dehydrogenase (NADP(+))</fullName>
        <shortName evidence="8">SDH</shortName>
        <ecNumber evidence="2 8">1.1.1.25</ecNumber>
    </recommendedName>
</protein>
<dbReference type="NCBIfam" id="TIGR00507">
    <property type="entry name" value="aroE"/>
    <property type="match status" value="1"/>
</dbReference>
<dbReference type="PATRIC" id="fig|658445.3.peg.2156"/>
<dbReference type="FunFam" id="3.40.50.720:FF:000104">
    <property type="entry name" value="Shikimate dehydrogenase (NADP(+))"/>
    <property type="match status" value="1"/>
</dbReference>
<evidence type="ECO:0000256" key="7">
    <source>
        <dbReference type="ARBA" id="ARBA00049442"/>
    </source>
</evidence>
<dbReference type="HOGENOM" id="CLU_044063_2_1_6"/>
<dbReference type="InterPro" id="IPR036291">
    <property type="entry name" value="NAD(P)-bd_dom_sf"/>
</dbReference>
<dbReference type="FunFam" id="3.40.50.10860:FF:000006">
    <property type="entry name" value="Shikimate dehydrogenase (NADP(+))"/>
    <property type="match status" value="1"/>
</dbReference>
<comment type="pathway">
    <text evidence="1 8">Metabolic intermediate biosynthesis; chorismate biosynthesis; chorismate from D-erythrose 4-phosphate and phosphoenolpyruvate: step 4/7.</text>
</comment>
<feature type="domain" description="Quinate/shikimate 5-dehydrogenase/glutamyl-tRNA reductase" evidence="9">
    <location>
        <begin position="137"/>
        <end position="213"/>
    </location>
</feature>
<evidence type="ECO:0000313" key="12">
    <source>
        <dbReference type="EMBL" id="AJR07010.1"/>
    </source>
</evidence>
<dbReference type="InterPro" id="IPR013708">
    <property type="entry name" value="Shikimate_DH-bd_N"/>
</dbReference>
<dbReference type="SUPFAM" id="SSF53223">
    <property type="entry name" value="Aminoacid dehydrogenase-like, N-terminal domain"/>
    <property type="match status" value="1"/>
</dbReference>
<dbReference type="GO" id="GO:0009423">
    <property type="term" value="P:chorismate biosynthetic process"/>
    <property type="evidence" value="ECO:0007669"/>
    <property type="project" value="UniProtKB-UniRule"/>
</dbReference>
<reference evidence="12 13" key="1">
    <citation type="submission" date="2013-05" db="EMBL/GenBank/DDBJ databases">
        <title>Complete genome sequence of the lipase-producing bacterium Photobacterium gaetbulicola Gung47.</title>
        <authorList>
            <person name="Kim Y.-O."/>
        </authorList>
    </citation>
    <scope>NUCLEOTIDE SEQUENCE [LARGE SCALE GENOMIC DNA]</scope>
    <source>
        <strain evidence="12 13">Gung47</strain>
    </source>
</reference>
<dbReference type="GO" id="GO:0050661">
    <property type="term" value="F:NADP binding"/>
    <property type="evidence" value="ECO:0007669"/>
    <property type="project" value="InterPro"/>
</dbReference>
<feature type="binding site" evidence="8">
    <location>
        <begin position="147"/>
        <end position="151"/>
    </location>
    <ligand>
        <name>NADP(+)</name>
        <dbReference type="ChEBI" id="CHEBI:58349"/>
    </ligand>
</feature>
<dbReference type="UniPathway" id="UPA00053">
    <property type="reaction ID" value="UER00087"/>
</dbReference>
<feature type="binding site" evidence="8">
    <location>
        <position position="259"/>
    </location>
    <ligand>
        <name>NADP(+)</name>
        <dbReference type="ChEBI" id="CHEBI:58349"/>
    </ligand>
</feature>
<feature type="binding site" evidence="8">
    <location>
        <position position="237"/>
    </location>
    <ligand>
        <name>shikimate</name>
        <dbReference type="ChEBI" id="CHEBI:36208"/>
    </ligand>
</feature>
<dbReference type="Pfam" id="PF18317">
    <property type="entry name" value="SDH_C"/>
    <property type="match status" value="1"/>
</dbReference>
<dbReference type="InterPro" id="IPR046346">
    <property type="entry name" value="Aminoacid_DH-like_N_sf"/>
</dbReference>
<dbReference type="Gene3D" id="3.40.50.10860">
    <property type="entry name" value="Leucine Dehydrogenase, chain A, domain 1"/>
    <property type="match status" value="1"/>
</dbReference>
<gene>
    <name evidence="8" type="primary">aroE</name>
    <name evidence="12" type="ORF">H744_2c0266</name>
</gene>
<dbReference type="Gene3D" id="3.40.50.720">
    <property type="entry name" value="NAD(P)-binding Rossmann-like Domain"/>
    <property type="match status" value="1"/>
</dbReference>
<dbReference type="HAMAP" id="MF_00222">
    <property type="entry name" value="Shikimate_DH_AroE"/>
    <property type="match status" value="1"/>
</dbReference>
<dbReference type="CDD" id="cd01065">
    <property type="entry name" value="NAD_bind_Shikimate_DH"/>
    <property type="match status" value="1"/>
</dbReference>
<dbReference type="GO" id="GO:0004764">
    <property type="term" value="F:shikimate 3-dehydrogenase (NADP+) activity"/>
    <property type="evidence" value="ECO:0007669"/>
    <property type="project" value="UniProtKB-UniRule"/>
</dbReference>
<evidence type="ECO:0000259" key="9">
    <source>
        <dbReference type="Pfam" id="PF01488"/>
    </source>
</evidence>
<feature type="domain" description="SDH C-terminal" evidence="11">
    <location>
        <begin position="259"/>
        <end position="289"/>
    </location>
</feature>
<evidence type="ECO:0000256" key="3">
    <source>
        <dbReference type="ARBA" id="ARBA00022605"/>
    </source>
</evidence>
<comment type="similarity">
    <text evidence="8">Belongs to the shikimate dehydrogenase family.</text>
</comment>
<dbReference type="InterPro" id="IPR006151">
    <property type="entry name" value="Shikm_DH/Glu-tRNA_Rdtase"/>
</dbReference>
<dbReference type="SUPFAM" id="SSF51735">
    <property type="entry name" value="NAD(P)-binding Rossmann-fold domains"/>
    <property type="match status" value="1"/>
</dbReference>
<dbReference type="KEGG" id="pgb:H744_2c0266"/>
<dbReference type="Pfam" id="PF08501">
    <property type="entry name" value="Shikimate_dh_N"/>
    <property type="match status" value="1"/>
</dbReference>
<evidence type="ECO:0000256" key="8">
    <source>
        <dbReference type="HAMAP-Rule" id="MF_00222"/>
    </source>
</evidence>
<evidence type="ECO:0000256" key="5">
    <source>
        <dbReference type="ARBA" id="ARBA00023002"/>
    </source>
</evidence>
<dbReference type="GO" id="GO:0005829">
    <property type="term" value="C:cytosol"/>
    <property type="evidence" value="ECO:0007669"/>
    <property type="project" value="TreeGrafter"/>
</dbReference>
<feature type="binding site" evidence="8">
    <location>
        <position position="82"/>
    </location>
    <ligand>
        <name>shikimate</name>
        <dbReference type="ChEBI" id="CHEBI:36208"/>
    </ligand>
</feature>
<dbReference type="Pfam" id="PF01488">
    <property type="entry name" value="Shikimate_DH"/>
    <property type="match status" value="1"/>
</dbReference>
<accession>A0A0C5WV78</accession>
<feature type="binding site" evidence="8">
    <location>
        <position position="107"/>
    </location>
    <ligand>
        <name>shikimate</name>
        <dbReference type="ChEBI" id="CHEBI:36208"/>
    </ligand>
</feature>
<dbReference type="InterPro" id="IPR041121">
    <property type="entry name" value="SDH_C"/>
</dbReference>
<feature type="active site" description="Proton acceptor" evidence="8">
    <location>
        <position position="86"/>
    </location>
</feature>
<dbReference type="NCBIfam" id="NF001310">
    <property type="entry name" value="PRK00258.1-2"/>
    <property type="match status" value="1"/>
</dbReference>
<feature type="binding site" evidence="8">
    <location>
        <begin position="171"/>
        <end position="176"/>
    </location>
    <ligand>
        <name>NADP(+)</name>
        <dbReference type="ChEBI" id="CHEBI:58349"/>
    </ligand>
</feature>
<keyword evidence="13" id="KW-1185">Reference proteome</keyword>
<proteinExistence type="inferred from homology"/>
<keyword evidence="5 8" id="KW-0560">Oxidoreductase</keyword>
<evidence type="ECO:0000313" key="13">
    <source>
        <dbReference type="Proteomes" id="UP000032303"/>
    </source>
</evidence>
<organism evidence="12 13">
    <name type="scientific">Photobacterium gaetbulicola Gung47</name>
    <dbReference type="NCBI Taxonomy" id="658445"/>
    <lineage>
        <taxon>Bacteria</taxon>
        <taxon>Pseudomonadati</taxon>
        <taxon>Pseudomonadota</taxon>
        <taxon>Gammaproteobacteria</taxon>
        <taxon>Vibrionales</taxon>
        <taxon>Vibrionaceae</taxon>
        <taxon>Photobacterium</taxon>
    </lineage>
</organism>
<dbReference type="PANTHER" id="PTHR21089:SF1">
    <property type="entry name" value="BIFUNCTIONAL 3-DEHYDROQUINATE DEHYDRATASE_SHIKIMATE DEHYDROGENASE, CHLOROPLASTIC"/>
    <property type="match status" value="1"/>
</dbReference>
<comment type="function">
    <text evidence="8">Involved in the biosynthesis of the chorismate, which leads to the biosynthesis of aromatic amino acids. Catalyzes the reversible NADPH linked reduction of 3-dehydroshikimate (DHSA) to yield shikimate (SA).</text>
</comment>
<feature type="binding site" evidence="8">
    <location>
        <begin position="35"/>
        <end position="37"/>
    </location>
    <ligand>
        <name>shikimate</name>
        <dbReference type="ChEBI" id="CHEBI:36208"/>
    </ligand>
</feature>
<keyword evidence="4 8" id="KW-0521">NADP</keyword>
<dbReference type="InterPro" id="IPR011342">
    <property type="entry name" value="Shikimate_DH"/>
</dbReference>
<evidence type="ECO:0000256" key="2">
    <source>
        <dbReference type="ARBA" id="ARBA00012962"/>
    </source>
</evidence>
<evidence type="ECO:0000259" key="11">
    <source>
        <dbReference type="Pfam" id="PF18317"/>
    </source>
</evidence>